<protein>
    <submittedName>
        <fullName evidence="6">Pyruvate dehydrogenase</fullName>
    </submittedName>
</protein>
<evidence type="ECO:0000256" key="3">
    <source>
        <dbReference type="ARBA" id="ARBA00023052"/>
    </source>
</evidence>
<evidence type="ECO:0000256" key="4">
    <source>
        <dbReference type="SAM" id="MobiDB-lite"/>
    </source>
</evidence>
<feature type="region of interest" description="Disordered" evidence="4">
    <location>
        <begin position="1"/>
        <end position="131"/>
    </location>
</feature>
<name>A0A1E7LDB8_9ACTN</name>
<sequence>MTVESTAARSMARRSGTGGKSATKKSASAPREAGGTTGTTAATAKRSKSAGAASPAKTENSGKPAKAAKSTRTSKTAQPAKTAKASKAAKAAKPAKTAKAAKSTASAKTTRTARTTRTTKAAPAVDGSAGTELVQLLTPEGERVEHPDYAIDLSDEELRGLYRDMVLTRRFDSEATSLQRQGELGLWASLLGQEAAQIGSGRALRDDDYVFPTYREHGVAWCRGVDPTKLLGMFRGVNNGGWDPTSNNFHLYTIVIGSQALHATGYAMGVTFDGADSAVIAYFGDGASSQGDVAEAFTFSAVYNAPVVFFCQNNQWAISEPAERQSRVPLYQRAAGFGFPGVRVDGNDVLACLAVTRAAVERARSGQGPMLIEAFTYRMGAHTTSDDPTRYRRDEERAEWEAKDPIARLRTYLEKDGLADDAFFASVEEESEAMGKHVREAIRTMPDPDTMAIFENVYADGHALVDEERAQFAEYLASFADPDEPAHSAASAGEGR</sequence>
<accession>A0A1E7LDB8</accession>
<dbReference type="Gene3D" id="3.40.50.970">
    <property type="match status" value="1"/>
</dbReference>
<dbReference type="SUPFAM" id="SSF52518">
    <property type="entry name" value="Thiamin diphosphate-binding fold (THDP-binding)"/>
    <property type="match status" value="1"/>
</dbReference>
<reference evidence="6 7" key="1">
    <citation type="journal article" date="2016" name="Front. Microbiol.">
        <title>Comparative Genomics Analysis of Streptomyces Species Reveals Their Adaptation to the Marine Environment and Their Diversity at the Genomic Level.</title>
        <authorList>
            <person name="Tian X."/>
            <person name="Zhang Z."/>
            <person name="Yang T."/>
            <person name="Chen M."/>
            <person name="Li J."/>
            <person name="Chen F."/>
            <person name="Yang J."/>
            <person name="Li W."/>
            <person name="Zhang B."/>
            <person name="Zhang Z."/>
            <person name="Wu J."/>
            <person name="Zhang C."/>
            <person name="Long L."/>
            <person name="Xiao J."/>
        </authorList>
    </citation>
    <scope>NUCLEOTIDE SEQUENCE [LARGE SCALE GENOMIC DNA]</scope>
    <source>
        <strain evidence="6 7">SCSIO 10429</strain>
    </source>
</reference>
<feature type="compositionally biased region" description="Low complexity" evidence="4">
    <location>
        <begin position="38"/>
        <end position="58"/>
    </location>
</feature>
<evidence type="ECO:0000256" key="2">
    <source>
        <dbReference type="ARBA" id="ARBA00023002"/>
    </source>
</evidence>
<dbReference type="InterPro" id="IPR001017">
    <property type="entry name" value="DH_E1"/>
</dbReference>
<dbReference type="AlphaFoldDB" id="A0A1E7LDB8"/>
<evidence type="ECO:0000256" key="1">
    <source>
        <dbReference type="ARBA" id="ARBA00001964"/>
    </source>
</evidence>
<dbReference type="RefSeq" id="WP_244900170.1">
    <property type="nucleotide sequence ID" value="NZ_LJGW01000015.1"/>
</dbReference>
<dbReference type="PANTHER" id="PTHR43380:SF1">
    <property type="entry name" value="2-OXOISOVALERATE DEHYDROGENASE SUBUNIT ALPHA, MITOCHONDRIAL"/>
    <property type="match status" value="1"/>
</dbReference>
<dbReference type="GO" id="GO:0016624">
    <property type="term" value="F:oxidoreductase activity, acting on the aldehyde or oxo group of donors, disulfide as acceptor"/>
    <property type="evidence" value="ECO:0007669"/>
    <property type="project" value="InterPro"/>
</dbReference>
<dbReference type="GO" id="GO:0000287">
    <property type="term" value="F:magnesium ion binding"/>
    <property type="evidence" value="ECO:0007669"/>
    <property type="project" value="UniProtKB-ARBA"/>
</dbReference>
<evidence type="ECO:0000313" key="7">
    <source>
        <dbReference type="Proteomes" id="UP000176005"/>
    </source>
</evidence>
<keyword evidence="3" id="KW-0786">Thiamine pyrophosphate</keyword>
<comment type="caution">
    <text evidence="6">The sequence shown here is derived from an EMBL/GenBank/DDBJ whole genome shotgun (WGS) entry which is preliminary data.</text>
</comment>
<dbReference type="PATRIC" id="fig|518642.10.peg.1068"/>
<comment type="cofactor">
    <cofactor evidence="1">
        <name>thiamine diphosphate</name>
        <dbReference type="ChEBI" id="CHEBI:58937"/>
    </cofactor>
</comment>
<keyword evidence="7" id="KW-1185">Reference proteome</keyword>
<dbReference type="InterPro" id="IPR017596">
    <property type="entry name" value="PdhA/BkdA"/>
</dbReference>
<organism evidence="6 7">
    <name type="scientific">Streptomyces nanshensis</name>
    <dbReference type="NCBI Taxonomy" id="518642"/>
    <lineage>
        <taxon>Bacteria</taxon>
        <taxon>Bacillati</taxon>
        <taxon>Actinomycetota</taxon>
        <taxon>Actinomycetes</taxon>
        <taxon>Kitasatosporales</taxon>
        <taxon>Streptomycetaceae</taxon>
        <taxon>Streptomyces</taxon>
    </lineage>
</organism>
<dbReference type="PANTHER" id="PTHR43380">
    <property type="entry name" value="2-OXOISOVALERATE DEHYDROGENASE SUBUNIT ALPHA, MITOCHONDRIAL"/>
    <property type="match status" value="1"/>
</dbReference>
<proteinExistence type="predicted"/>
<dbReference type="NCBIfam" id="TIGR03181">
    <property type="entry name" value="PDH_E1_alph_x"/>
    <property type="match status" value="1"/>
</dbReference>
<evidence type="ECO:0000259" key="5">
    <source>
        <dbReference type="Pfam" id="PF00676"/>
    </source>
</evidence>
<gene>
    <name evidence="6" type="ORF">AN218_00360</name>
</gene>
<dbReference type="InterPro" id="IPR029061">
    <property type="entry name" value="THDP-binding"/>
</dbReference>
<dbReference type="EMBL" id="LJGW01000015">
    <property type="protein sequence ID" value="OEV14168.1"/>
    <property type="molecule type" value="Genomic_DNA"/>
</dbReference>
<dbReference type="CDD" id="cd02000">
    <property type="entry name" value="TPP_E1_PDC_ADC_BCADC"/>
    <property type="match status" value="1"/>
</dbReference>
<keyword evidence="6" id="KW-0670">Pyruvate</keyword>
<dbReference type="Proteomes" id="UP000176005">
    <property type="component" value="Unassembled WGS sequence"/>
</dbReference>
<feature type="compositionally biased region" description="Low complexity" evidence="4">
    <location>
        <begin position="73"/>
        <end position="124"/>
    </location>
</feature>
<feature type="domain" description="Dehydrogenase E1 component" evidence="5">
    <location>
        <begin position="163"/>
        <end position="443"/>
    </location>
</feature>
<dbReference type="Pfam" id="PF00676">
    <property type="entry name" value="E1_dh"/>
    <property type="match status" value="1"/>
</dbReference>
<keyword evidence="2" id="KW-0560">Oxidoreductase</keyword>
<evidence type="ECO:0000313" key="6">
    <source>
        <dbReference type="EMBL" id="OEV14168.1"/>
    </source>
</evidence>
<dbReference type="InterPro" id="IPR050771">
    <property type="entry name" value="Alpha-ketoacid_DH_E1_comp"/>
</dbReference>
<dbReference type="GO" id="GO:0009083">
    <property type="term" value="P:branched-chain amino acid catabolic process"/>
    <property type="evidence" value="ECO:0007669"/>
    <property type="project" value="TreeGrafter"/>
</dbReference>